<dbReference type="RefSeq" id="XP_067765476.1">
    <property type="nucleotide sequence ID" value="XM_067906208.1"/>
</dbReference>
<dbReference type="VEuPathDB" id="GiardiaDB:SS50377_22318"/>
<reference evidence="3" key="2">
    <citation type="submission" date="2020-12" db="EMBL/GenBank/DDBJ databases">
        <title>New Spironucleus salmonicida genome in near-complete chromosomes.</title>
        <authorList>
            <person name="Xu F."/>
            <person name="Kurt Z."/>
            <person name="Jimenez-Gonzalez A."/>
            <person name="Astvaldsson A."/>
            <person name="Andersson J.O."/>
            <person name="Svard S.G."/>
        </authorList>
    </citation>
    <scope>NUCLEOTIDE SEQUENCE</scope>
    <source>
        <strain evidence="3">ATCC 50377</strain>
    </source>
</reference>
<reference evidence="2 3" key="1">
    <citation type="journal article" date="2014" name="PLoS Genet.">
        <title>The Genome of Spironucleus salmonicida Highlights a Fish Pathogen Adapted to Fluctuating Environments.</title>
        <authorList>
            <person name="Xu F."/>
            <person name="Jerlstrom-Hultqvist J."/>
            <person name="Einarsson E."/>
            <person name="Astvaldsson A."/>
            <person name="Svard S.G."/>
            <person name="Andersson J.O."/>
        </authorList>
    </citation>
    <scope>NUCLEOTIDE SEQUENCE</scope>
    <source>
        <strain evidence="3">ATCC 50377</strain>
    </source>
</reference>
<keyword evidence="1" id="KW-1133">Transmembrane helix</keyword>
<evidence type="ECO:0000256" key="1">
    <source>
        <dbReference type="SAM" id="Phobius"/>
    </source>
</evidence>
<proteinExistence type="predicted"/>
<keyword evidence="4" id="KW-1185">Reference proteome</keyword>
<dbReference type="EMBL" id="AUWU02000003">
    <property type="protein sequence ID" value="KAH0574703.1"/>
    <property type="molecule type" value="Genomic_DNA"/>
</dbReference>
<dbReference type="AlphaFoldDB" id="V6LD84"/>
<evidence type="ECO:0000313" key="2">
    <source>
        <dbReference type="EMBL" id="EST42188.1"/>
    </source>
</evidence>
<organism evidence="2">
    <name type="scientific">Spironucleus salmonicida</name>
    <dbReference type="NCBI Taxonomy" id="348837"/>
    <lineage>
        <taxon>Eukaryota</taxon>
        <taxon>Metamonada</taxon>
        <taxon>Diplomonadida</taxon>
        <taxon>Hexamitidae</taxon>
        <taxon>Hexamitinae</taxon>
        <taxon>Spironucleus</taxon>
    </lineage>
</organism>
<feature type="transmembrane region" description="Helical" evidence="1">
    <location>
        <begin position="82"/>
        <end position="102"/>
    </location>
</feature>
<accession>V6LD84</accession>
<feature type="transmembrane region" description="Helical" evidence="1">
    <location>
        <begin position="7"/>
        <end position="33"/>
    </location>
</feature>
<feature type="transmembrane region" description="Helical" evidence="1">
    <location>
        <begin position="39"/>
        <end position="61"/>
    </location>
</feature>
<feature type="transmembrane region" description="Helical" evidence="1">
    <location>
        <begin position="114"/>
        <end position="135"/>
    </location>
</feature>
<dbReference type="Proteomes" id="UP000018208">
    <property type="component" value="Unassembled WGS sequence"/>
</dbReference>
<protein>
    <submittedName>
        <fullName evidence="2">Transmembrane domain-containing protein</fullName>
    </submittedName>
</protein>
<dbReference type="EMBL" id="KI546166">
    <property type="protein sequence ID" value="EST42188.1"/>
    <property type="molecule type" value="Genomic_DNA"/>
</dbReference>
<dbReference type="GeneID" id="94296341"/>
<evidence type="ECO:0000313" key="4">
    <source>
        <dbReference type="Proteomes" id="UP000018208"/>
    </source>
</evidence>
<keyword evidence="1 2" id="KW-0812">Transmembrane</keyword>
<name>V6LD84_9EUKA</name>
<keyword evidence="1" id="KW-0472">Membrane</keyword>
<sequence>MGIFNVFVNFIMIIPLYWAQFGAVLCDILITAISIIFELYIAVGLVAVHLILKILIIMLFWKLFSIKLGNTQLKFTKSLIQFIMLNVIQLMIIFIRIIVYLLTQSLGIKVVEQVIGWIDLIITVGFDLFVFQIFLQNIRNLAVKK</sequence>
<evidence type="ECO:0000313" key="3">
    <source>
        <dbReference type="EMBL" id="KAH0574703.1"/>
    </source>
</evidence>
<dbReference type="KEGG" id="ssao:94296341"/>
<gene>
    <name evidence="3" type="ORF">SS50377_22318</name>
    <name evidence="2" type="ORF">SS50377_ee017</name>
</gene>